<reference evidence="11" key="1">
    <citation type="journal article" date="2020" name="Stud. Mycol.">
        <title>101 Dothideomycetes genomes: a test case for predicting lifestyles and emergence of pathogens.</title>
        <authorList>
            <person name="Haridas S."/>
            <person name="Albert R."/>
            <person name="Binder M."/>
            <person name="Bloem J."/>
            <person name="Labutti K."/>
            <person name="Salamov A."/>
            <person name="Andreopoulos B."/>
            <person name="Baker S."/>
            <person name="Barry K."/>
            <person name="Bills G."/>
            <person name="Bluhm B."/>
            <person name="Cannon C."/>
            <person name="Castanera R."/>
            <person name="Culley D."/>
            <person name="Daum C."/>
            <person name="Ezra D."/>
            <person name="Gonzalez J."/>
            <person name="Henrissat B."/>
            <person name="Kuo A."/>
            <person name="Liang C."/>
            <person name="Lipzen A."/>
            <person name="Lutzoni F."/>
            <person name="Magnuson J."/>
            <person name="Mondo S."/>
            <person name="Nolan M."/>
            <person name="Ohm R."/>
            <person name="Pangilinan J."/>
            <person name="Park H.-J."/>
            <person name="Ramirez L."/>
            <person name="Alfaro M."/>
            <person name="Sun H."/>
            <person name="Tritt A."/>
            <person name="Yoshinaga Y."/>
            <person name="Zwiers L.-H."/>
            <person name="Turgeon B."/>
            <person name="Goodwin S."/>
            <person name="Spatafora J."/>
            <person name="Crous P."/>
            <person name="Grigoriev I."/>
        </authorList>
    </citation>
    <scope>NUCLEOTIDE SEQUENCE</scope>
    <source>
        <strain evidence="11">CBS 107.79</strain>
    </source>
</reference>
<comment type="subcellular location">
    <subcellularLocation>
        <location evidence="1 9">Nucleus</location>
    </subcellularLocation>
</comment>
<dbReference type="OrthoDB" id="5349119at2759"/>
<keyword evidence="4 9" id="KW-0227">DNA damage</keyword>
<keyword evidence="12" id="KW-1185">Reference proteome</keyword>
<feature type="compositionally biased region" description="Basic residues" evidence="10">
    <location>
        <begin position="111"/>
        <end position="120"/>
    </location>
</feature>
<evidence type="ECO:0000313" key="12">
    <source>
        <dbReference type="Proteomes" id="UP000800036"/>
    </source>
</evidence>
<evidence type="ECO:0000256" key="3">
    <source>
        <dbReference type="ARBA" id="ARBA00022553"/>
    </source>
</evidence>
<evidence type="ECO:0000256" key="6">
    <source>
        <dbReference type="ARBA" id="ARBA00023204"/>
    </source>
</evidence>
<dbReference type="InterPro" id="IPR027784">
    <property type="entry name" value="Slx4_ascomycetes"/>
</dbReference>
<keyword evidence="7 9" id="KW-0539">Nucleus</keyword>
<feature type="compositionally biased region" description="Polar residues" evidence="10">
    <location>
        <begin position="733"/>
        <end position="748"/>
    </location>
</feature>
<dbReference type="GO" id="GO:0006281">
    <property type="term" value="P:DNA repair"/>
    <property type="evidence" value="ECO:0007669"/>
    <property type="project" value="UniProtKB-UniRule"/>
</dbReference>
<evidence type="ECO:0000313" key="11">
    <source>
        <dbReference type="EMBL" id="KAF1979033.1"/>
    </source>
</evidence>
<dbReference type="EMBL" id="ML976659">
    <property type="protein sequence ID" value="KAF1979033.1"/>
    <property type="molecule type" value="Genomic_DNA"/>
</dbReference>
<feature type="region of interest" description="Disordered" evidence="10">
    <location>
        <begin position="97"/>
        <end position="315"/>
    </location>
</feature>
<feature type="compositionally biased region" description="Basic residues" evidence="10">
    <location>
        <begin position="186"/>
        <end position="195"/>
    </location>
</feature>
<feature type="compositionally biased region" description="Low complexity" evidence="10">
    <location>
        <begin position="688"/>
        <end position="703"/>
    </location>
</feature>
<keyword evidence="5 9" id="KW-0233">DNA recombination</keyword>
<dbReference type="InterPro" id="IPR018574">
    <property type="entry name" value="Structure-sp_endonuc_su_Slx4"/>
</dbReference>
<dbReference type="Pfam" id="PF09494">
    <property type="entry name" value="Slx4"/>
    <property type="match status" value="1"/>
</dbReference>
<dbReference type="GO" id="GO:0006310">
    <property type="term" value="P:DNA recombination"/>
    <property type="evidence" value="ECO:0007669"/>
    <property type="project" value="UniProtKB-UniRule"/>
</dbReference>
<evidence type="ECO:0000256" key="9">
    <source>
        <dbReference type="HAMAP-Rule" id="MF_03110"/>
    </source>
</evidence>
<feature type="compositionally biased region" description="Acidic residues" evidence="10">
    <location>
        <begin position="761"/>
        <end position="770"/>
    </location>
</feature>
<evidence type="ECO:0000256" key="4">
    <source>
        <dbReference type="ARBA" id="ARBA00022763"/>
    </source>
</evidence>
<dbReference type="Proteomes" id="UP000800036">
    <property type="component" value="Unassembled WGS sequence"/>
</dbReference>
<proteinExistence type="inferred from homology"/>
<feature type="compositionally biased region" description="Low complexity" evidence="10">
    <location>
        <begin position="161"/>
        <end position="173"/>
    </location>
</feature>
<feature type="compositionally biased region" description="Low complexity" evidence="10">
    <location>
        <begin position="717"/>
        <end position="730"/>
    </location>
</feature>
<keyword evidence="6 9" id="KW-0234">DNA repair</keyword>
<feature type="region of interest" description="Disordered" evidence="10">
    <location>
        <begin position="609"/>
        <end position="783"/>
    </location>
</feature>
<evidence type="ECO:0000256" key="10">
    <source>
        <dbReference type="SAM" id="MobiDB-lite"/>
    </source>
</evidence>
<dbReference type="AlphaFoldDB" id="A0A6A5VMU0"/>
<comment type="similarity">
    <text evidence="2 9">Belongs to the SLX4 family.</text>
</comment>
<evidence type="ECO:0000256" key="5">
    <source>
        <dbReference type="ARBA" id="ARBA00023172"/>
    </source>
</evidence>
<accession>A0A6A5VMU0</accession>
<evidence type="ECO:0000256" key="2">
    <source>
        <dbReference type="ARBA" id="ARBA00006661"/>
    </source>
</evidence>
<evidence type="ECO:0000256" key="1">
    <source>
        <dbReference type="ARBA" id="ARBA00004123"/>
    </source>
</evidence>
<comment type="subunit">
    <text evidence="9">Forms a heterodimer with SLX1.</text>
</comment>
<name>A0A6A5VMU0_9PLEO</name>
<feature type="region of interest" description="Disordered" evidence="10">
    <location>
        <begin position="1"/>
        <end position="70"/>
    </location>
</feature>
<dbReference type="GO" id="GO:0006260">
    <property type="term" value="P:DNA replication"/>
    <property type="evidence" value="ECO:0007669"/>
    <property type="project" value="InterPro"/>
</dbReference>
<keyword evidence="3 9" id="KW-0597">Phosphoprotein</keyword>
<evidence type="ECO:0000256" key="8">
    <source>
        <dbReference type="ARBA" id="ARBA00029496"/>
    </source>
</evidence>
<sequence>MAGSTYDAVVLSSSPPTAPDAAPLSPASPEQRVAMPATSSWALSPLTRPKRATPGAFRSGSRAAPVPDGVGRGFATARSLLVDININDRGLSAIEEAIEASRAPTDGIIKATKKPRKRAAKPTVGEPTEKPKAKRGQKPKASNAGGDDGAATTSSHFAKLPAPDADTDANAPTREIIAPTTETKAVKPRKPRAKKATTGDGETQATITTAKVTKPRAPRKTTKKAKGKAAEVVSAHFRSRATVDDAVEPEEERTTNAEGSKPTIGDEAIWDVPLSPSARSRGPRKQRPPDPELPLDLDVVVGRRTDWTPPPETMHQDIVISSTGKENNADAVVTTHGAFSTILSGYSYAHLSAPPENPSSRSASTEPVGVMKRRRVELLDVPGNQAASHESSPEKRKAPKKKPRTITDLVTGQYAPQPLPESPEVTSDFFARRTAAVVNTTKVLLNDITAAEKKKPIRKRVTSKPTSDAGKSKAKSKKASAKTAAKPKLVAEKLLSPTSAALRMNRQDLLFGTSSQLALDESPTMVREIQKATRESEHDADFRERIGDVDAPDIKVWLRLKKTEGRRALWRASSRDDEGGMLDRQAVFLPEPDRAQDFPLLIGDSHETSEDEFLDIDDFPPPPPKAQVPIPISSDLQTPPPTVTNDKSGEDNDAATNSSFFDIDDFPQDPPPSGQNPDSSFFDIDDFAPPAQAASYSASTGSSTKKRRGRPPKSQFAIPPRTTASAPTPTLKKPSSQARLTTAASPSTPKRGKTRFHAIEEILDSEDDEALSPTPPRTHRLEDSPPLAFVADTISTSAAAKEGLVTVYKIPEAHLAFDALRPTLFPAITALIRSLPPSTDISRPSWHEKILMYDPIVVEDFTTFLNTHEQIHAYQKATQKQVKVWNKELKRRREEEDSVEGSAETVEGDGCVLAVRKEVEVGMVQKWCEEMSVCCVSRGKKGGGVKKGLY</sequence>
<feature type="compositionally biased region" description="Acidic residues" evidence="10">
    <location>
        <begin position="609"/>
        <end position="618"/>
    </location>
</feature>
<feature type="region of interest" description="Disordered" evidence="10">
    <location>
        <begin position="453"/>
        <end position="485"/>
    </location>
</feature>
<feature type="region of interest" description="Disordered" evidence="10">
    <location>
        <begin position="349"/>
        <end position="423"/>
    </location>
</feature>
<feature type="compositionally biased region" description="Polar residues" evidence="10">
    <location>
        <begin position="200"/>
        <end position="210"/>
    </location>
</feature>
<dbReference type="GO" id="GO:0017108">
    <property type="term" value="F:5'-flap endonuclease activity"/>
    <property type="evidence" value="ECO:0007669"/>
    <property type="project" value="InterPro"/>
</dbReference>
<dbReference type="HAMAP" id="MF_03110">
    <property type="entry name" value="Endonuc_su_Slx4"/>
    <property type="match status" value="1"/>
</dbReference>
<feature type="compositionally biased region" description="Basic residues" evidence="10">
    <location>
        <begin position="213"/>
        <end position="227"/>
    </location>
</feature>
<comment type="PTM">
    <text evidence="9">Phosphorylated in response to DNA damage.</text>
</comment>
<organism evidence="11 12">
    <name type="scientific">Bimuria novae-zelandiae CBS 107.79</name>
    <dbReference type="NCBI Taxonomy" id="1447943"/>
    <lineage>
        <taxon>Eukaryota</taxon>
        <taxon>Fungi</taxon>
        <taxon>Dikarya</taxon>
        <taxon>Ascomycota</taxon>
        <taxon>Pezizomycotina</taxon>
        <taxon>Dothideomycetes</taxon>
        <taxon>Pleosporomycetidae</taxon>
        <taxon>Pleosporales</taxon>
        <taxon>Massarineae</taxon>
        <taxon>Didymosphaeriaceae</taxon>
        <taxon>Bimuria</taxon>
    </lineage>
</organism>
<protein>
    <recommendedName>
        <fullName evidence="8 9">Structure-specific endonuclease subunit SLX4</fullName>
    </recommendedName>
</protein>
<comment type="function">
    <text evidence="9">Regulatory subunit of the SLX1-SLX4 structure-specific endonuclease that resolves DNA secondary structures generated during DNA repair and recombination. Has endonuclease activity towards branched DNA substrates, introducing single-strand cuts in duplex DNA close to junctions with ss-DNA.</text>
</comment>
<dbReference type="GO" id="GO:0033557">
    <property type="term" value="C:Slx1-Slx4 complex"/>
    <property type="evidence" value="ECO:0007669"/>
    <property type="project" value="UniProtKB-UniRule"/>
</dbReference>
<feature type="compositionally biased region" description="Low complexity" evidence="10">
    <location>
        <begin position="12"/>
        <end position="29"/>
    </location>
</feature>
<evidence type="ECO:0000256" key="7">
    <source>
        <dbReference type="ARBA" id="ARBA00023242"/>
    </source>
</evidence>
<gene>
    <name evidence="9" type="primary">SLX4</name>
    <name evidence="11" type="ORF">BU23DRAFT_595501</name>
</gene>